<feature type="transmembrane region" description="Helical" evidence="2">
    <location>
        <begin position="68"/>
        <end position="86"/>
    </location>
</feature>
<evidence type="ECO:0000256" key="2">
    <source>
        <dbReference type="SAM" id="Phobius"/>
    </source>
</evidence>
<dbReference type="HOGENOM" id="CLU_066038_0_0_1"/>
<accession>A0A0D2C2U5</accession>
<dbReference type="EMBL" id="KN847318">
    <property type="protein sequence ID" value="KIW59151.1"/>
    <property type="molecule type" value="Genomic_DNA"/>
</dbReference>
<evidence type="ECO:0000313" key="4">
    <source>
        <dbReference type="Proteomes" id="UP000054342"/>
    </source>
</evidence>
<keyword evidence="2" id="KW-1133">Transmembrane helix</keyword>
<dbReference type="Proteomes" id="UP000054342">
    <property type="component" value="Unassembled WGS sequence"/>
</dbReference>
<dbReference type="OrthoDB" id="4153019at2759"/>
<gene>
    <name evidence="3" type="ORF">PV05_03624</name>
</gene>
<reference evidence="3 4" key="1">
    <citation type="submission" date="2015-01" db="EMBL/GenBank/DDBJ databases">
        <title>The Genome Sequence of Exophiala xenobiotica CBS118157.</title>
        <authorList>
            <consortium name="The Broad Institute Genomics Platform"/>
            <person name="Cuomo C."/>
            <person name="de Hoog S."/>
            <person name="Gorbushina A."/>
            <person name="Stielow B."/>
            <person name="Teixiera M."/>
            <person name="Abouelleil A."/>
            <person name="Chapman S.B."/>
            <person name="Priest M."/>
            <person name="Young S.K."/>
            <person name="Wortman J."/>
            <person name="Nusbaum C."/>
            <person name="Birren B."/>
        </authorList>
    </citation>
    <scope>NUCLEOTIDE SEQUENCE [LARGE SCALE GENOMIC DNA]</scope>
    <source>
        <strain evidence="3 4">CBS 118157</strain>
    </source>
</reference>
<keyword evidence="2" id="KW-0472">Membrane</keyword>
<evidence type="ECO:0000256" key="1">
    <source>
        <dbReference type="SAM" id="MobiDB-lite"/>
    </source>
</evidence>
<name>A0A0D2C2U5_9EURO</name>
<dbReference type="RefSeq" id="XP_013319735.1">
    <property type="nucleotide sequence ID" value="XM_013464281.1"/>
</dbReference>
<evidence type="ECO:0000313" key="3">
    <source>
        <dbReference type="EMBL" id="KIW59151.1"/>
    </source>
</evidence>
<dbReference type="GeneID" id="25325532"/>
<keyword evidence="2" id="KW-0812">Transmembrane</keyword>
<proteinExistence type="predicted"/>
<dbReference type="AlphaFoldDB" id="A0A0D2C2U5"/>
<feature type="region of interest" description="Disordered" evidence="1">
    <location>
        <begin position="322"/>
        <end position="359"/>
    </location>
</feature>
<sequence>MGRRTFQRLLKLPVLLQPRPVPSHRSPSAAFFCQSHRPVYQHQPYRYSPARYPPAFGPSRTVRFLRSLLWATLFSMVGVYAGVGYLKGVYRGQTRVKLGSLADIGIAAEIMTEMDQHPSVQALKADPDFEEIWPLATNAEQTEKMKTTTDGKDIHHLVYTAFRGSRGVFPRAFYNRSRHILVMVAACSYGCEGEYGHLHNGAIETLIQESIRILAQFWFPPDMTYKLSELYVAFGEITHPNTIWCITCMPLATVGNLAEVVDEAKTAESRGQWSNVWPDWFNPRDWNQMTSSIVATVSPLDGHPIKQPQQATANAVGHFQVEDSEDWPPAPPPHKESFYGWTSREQSQEANPPNDSEEG</sequence>
<organism evidence="3 4">
    <name type="scientific">Exophiala xenobiotica</name>
    <dbReference type="NCBI Taxonomy" id="348802"/>
    <lineage>
        <taxon>Eukaryota</taxon>
        <taxon>Fungi</taxon>
        <taxon>Dikarya</taxon>
        <taxon>Ascomycota</taxon>
        <taxon>Pezizomycotina</taxon>
        <taxon>Eurotiomycetes</taxon>
        <taxon>Chaetothyriomycetidae</taxon>
        <taxon>Chaetothyriales</taxon>
        <taxon>Herpotrichiellaceae</taxon>
        <taxon>Exophiala</taxon>
    </lineage>
</organism>
<keyword evidence="4" id="KW-1185">Reference proteome</keyword>
<protein>
    <submittedName>
        <fullName evidence="3">Uncharacterized protein</fullName>
    </submittedName>
</protein>
<feature type="compositionally biased region" description="Polar residues" evidence="1">
    <location>
        <begin position="343"/>
        <end position="359"/>
    </location>
</feature>